<feature type="transmembrane region" description="Helical" evidence="7">
    <location>
        <begin position="161"/>
        <end position="182"/>
    </location>
</feature>
<organism evidence="9 10">
    <name type="scientific">Polyplosphaeria fusca</name>
    <dbReference type="NCBI Taxonomy" id="682080"/>
    <lineage>
        <taxon>Eukaryota</taxon>
        <taxon>Fungi</taxon>
        <taxon>Dikarya</taxon>
        <taxon>Ascomycota</taxon>
        <taxon>Pezizomycotina</taxon>
        <taxon>Dothideomycetes</taxon>
        <taxon>Pleosporomycetidae</taxon>
        <taxon>Pleosporales</taxon>
        <taxon>Tetraplosphaeriaceae</taxon>
        <taxon>Polyplosphaeria</taxon>
    </lineage>
</organism>
<sequence>MHAFTFTDINNRHFGWDDYFHALALLLLFGFIITLDVNQSREDKFRSHSATVEDYIVFARLQYVYTIFMFGSIYAVKASFLALYFQIFRISRRFRIAWSFATTFIVAAFLATVLSYLWTCGGPGDVFDPITVLNVVGDLILLVLPCAMLKSMLMRTSQKLGLALVFSLVLLVVTFTIVRTYFAMQTGSDGSCLSWDLTPKVGSYLRSFQKLLSQSPRSTTSGSSDSDFPGTKGIV</sequence>
<feature type="transmembrane region" description="Helical" evidence="7">
    <location>
        <begin position="19"/>
        <end position="37"/>
    </location>
</feature>
<comment type="caution">
    <text evidence="9">The sequence shown here is derived from an EMBL/GenBank/DDBJ whole genome shotgun (WGS) entry which is preliminary data.</text>
</comment>
<dbReference type="Proteomes" id="UP000799444">
    <property type="component" value="Unassembled WGS sequence"/>
</dbReference>
<keyword evidence="4 7" id="KW-0472">Membrane</keyword>
<evidence type="ECO:0000256" key="5">
    <source>
        <dbReference type="ARBA" id="ARBA00038359"/>
    </source>
</evidence>
<evidence type="ECO:0000256" key="3">
    <source>
        <dbReference type="ARBA" id="ARBA00022989"/>
    </source>
</evidence>
<evidence type="ECO:0000256" key="2">
    <source>
        <dbReference type="ARBA" id="ARBA00022692"/>
    </source>
</evidence>
<dbReference type="InterPro" id="IPR052337">
    <property type="entry name" value="SAT4-like"/>
</dbReference>
<comment type="subcellular location">
    <subcellularLocation>
        <location evidence="1">Membrane</location>
        <topology evidence="1">Multi-pass membrane protein</topology>
    </subcellularLocation>
</comment>
<protein>
    <recommendedName>
        <fullName evidence="8">Rhodopsin domain-containing protein</fullName>
    </recommendedName>
</protein>
<evidence type="ECO:0000256" key="6">
    <source>
        <dbReference type="SAM" id="MobiDB-lite"/>
    </source>
</evidence>
<dbReference type="EMBL" id="ML996223">
    <property type="protein sequence ID" value="KAF2730197.1"/>
    <property type="molecule type" value="Genomic_DNA"/>
</dbReference>
<evidence type="ECO:0000256" key="1">
    <source>
        <dbReference type="ARBA" id="ARBA00004141"/>
    </source>
</evidence>
<proteinExistence type="inferred from homology"/>
<feature type="region of interest" description="Disordered" evidence="6">
    <location>
        <begin position="215"/>
        <end position="235"/>
    </location>
</feature>
<reference evidence="9" key="1">
    <citation type="journal article" date="2020" name="Stud. Mycol.">
        <title>101 Dothideomycetes genomes: a test case for predicting lifestyles and emergence of pathogens.</title>
        <authorList>
            <person name="Haridas S."/>
            <person name="Albert R."/>
            <person name="Binder M."/>
            <person name="Bloem J."/>
            <person name="Labutti K."/>
            <person name="Salamov A."/>
            <person name="Andreopoulos B."/>
            <person name="Baker S."/>
            <person name="Barry K."/>
            <person name="Bills G."/>
            <person name="Bluhm B."/>
            <person name="Cannon C."/>
            <person name="Castanera R."/>
            <person name="Culley D."/>
            <person name="Daum C."/>
            <person name="Ezra D."/>
            <person name="Gonzalez J."/>
            <person name="Henrissat B."/>
            <person name="Kuo A."/>
            <person name="Liang C."/>
            <person name="Lipzen A."/>
            <person name="Lutzoni F."/>
            <person name="Magnuson J."/>
            <person name="Mondo S."/>
            <person name="Nolan M."/>
            <person name="Ohm R."/>
            <person name="Pangilinan J."/>
            <person name="Park H.-J."/>
            <person name="Ramirez L."/>
            <person name="Alfaro M."/>
            <person name="Sun H."/>
            <person name="Tritt A."/>
            <person name="Yoshinaga Y."/>
            <person name="Zwiers L.-H."/>
            <person name="Turgeon B."/>
            <person name="Goodwin S."/>
            <person name="Spatafora J."/>
            <person name="Crous P."/>
            <person name="Grigoriev I."/>
        </authorList>
    </citation>
    <scope>NUCLEOTIDE SEQUENCE</scope>
    <source>
        <strain evidence="9">CBS 125425</strain>
    </source>
</reference>
<dbReference type="InterPro" id="IPR049326">
    <property type="entry name" value="Rhodopsin_dom_fungi"/>
</dbReference>
<feature type="transmembrane region" description="Helical" evidence="7">
    <location>
        <begin position="97"/>
        <end position="118"/>
    </location>
</feature>
<feature type="transmembrane region" description="Helical" evidence="7">
    <location>
        <begin position="63"/>
        <end position="85"/>
    </location>
</feature>
<feature type="transmembrane region" description="Helical" evidence="7">
    <location>
        <begin position="130"/>
        <end position="149"/>
    </location>
</feature>
<evidence type="ECO:0000259" key="8">
    <source>
        <dbReference type="Pfam" id="PF20684"/>
    </source>
</evidence>
<accession>A0A9P4UVP8</accession>
<comment type="similarity">
    <text evidence="5">Belongs to the SAT4 family.</text>
</comment>
<dbReference type="PANTHER" id="PTHR33048:SF18">
    <property type="entry name" value="INTEGRAL MEMBRANE PROTEIN"/>
    <property type="match status" value="1"/>
</dbReference>
<dbReference type="AlphaFoldDB" id="A0A9P4UVP8"/>
<dbReference type="Pfam" id="PF20684">
    <property type="entry name" value="Fung_rhodopsin"/>
    <property type="match status" value="1"/>
</dbReference>
<keyword evidence="10" id="KW-1185">Reference proteome</keyword>
<name>A0A9P4UVP8_9PLEO</name>
<evidence type="ECO:0000313" key="10">
    <source>
        <dbReference type="Proteomes" id="UP000799444"/>
    </source>
</evidence>
<gene>
    <name evidence="9" type="ORF">EJ04DRAFT_527150</name>
</gene>
<dbReference type="PANTHER" id="PTHR33048">
    <property type="entry name" value="PTH11-LIKE INTEGRAL MEMBRANE PROTEIN (AFU_ORTHOLOGUE AFUA_5G11245)"/>
    <property type="match status" value="1"/>
</dbReference>
<evidence type="ECO:0000256" key="7">
    <source>
        <dbReference type="SAM" id="Phobius"/>
    </source>
</evidence>
<keyword evidence="3 7" id="KW-1133">Transmembrane helix</keyword>
<keyword evidence="2 7" id="KW-0812">Transmembrane</keyword>
<evidence type="ECO:0000256" key="4">
    <source>
        <dbReference type="ARBA" id="ARBA00023136"/>
    </source>
</evidence>
<evidence type="ECO:0000313" key="9">
    <source>
        <dbReference type="EMBL" id="KAF2730197.1"/>
    </source>
</evidence>
<dbReference type="GO" id="GO:0016020">
    <property type="term" value="C:membrane"/>
    <property type="evidence" value="ECO:0007669"/>
    <property type="project" value="UniProtKB-SubCell"/>
</dbReference>
<feature type="domain" description="Rhodopsin" evidence="8">
    <location>
        <begin position="11"/>
        <end position="188"/>
    </location>
</feature>